<evidence type="ECO:0000259" key="8">
    <source>
        <dbReference type="PROSITE" id="PS50928"/>
    </source>
</evidence>
<dbReference type="GO" id="GO:0005886">
    <property type="term" value="C:plasma membrane"/>
    <property type="evidence" value="ECO:0007669"/>
    <property type="project" value="UniProtKB-SubCell"/>
</dbReference>
<keyword evidence="5 7" id="KW-1133">Transmembrane helix</keyword>
<evidence type="ECO:0000256" key="6">
    <source>
        <dbReference type="ARBA" id="ARBA00023136"/>
    </source>
</evidence>
<feature type="domain" description="ABC transmembrane type-1" evidence="8">
    <location>
        <begin position="98"/>
        <end position="303"/>
    </location>
</feature>
<dbReference type="GeneID" id="86059918"/>
<evidence type="ECO:0000256" key="1">
    <source>
        <dbReference type="ARBA" id="ARBA00004651"/>
    </source>
</evidence>
<dbReference type="Gene3D" id="1.10.3720.10">
    <property type="entry name" value="MetI-like"/>
    <property type="match status" value="1"/>
</dbReference>
<feature type="transmembrane region" description="Helical" evidence="7">
    <location>
        <begin position="104"/>
        <end position="125"/>
    </location>
</feature>
<dbReference type="EMBL" id="QJKD01000001">
    <property type="protein sequence ID" value="PXX57266.1"/>
    <property type="molecule type" value="Genomic_DNA"/>
</dbReference>
<keyword evidence="2 7" id="KW-0813">Transport</keyword>
<comment type="similarity">
    <text evidence="7">Belongs to the binding-protein-dependent transport system permease family.</text>
</comment>
<sequence length="322" mass="35267">MNSYITFIVKKVLLSIVTVFAISIFAFLIMQMTPGDPVRAMLGAEADEAIVEATRTELNLDKPLVVQYTLWLRNALRGDFGTSLVLNQDIGEILATRIPVTLSLTIPALIISLVLGILIGVLCAVHRGSALDQIMTVLMTTMNGIPVFWIGIMMMYFFGVKLGWLPLMGYTSPFEDFGQYVAKAVMPVTIMAFGPLSSIARQVRTNMLEVINQDYIRTARANGLSESSVKYKHALKNSLIPVITLIALQVRSLVGGSLLGEQVFSIAGMGRLIMVSVMNKDYLVVQATVFVISLFVVVCNLILDISYGLVDPRIRLTGGKGR</sequence>
<dbReference type="Proteomes" id="UP000248057">
    <property type="component" value="Unassembled WGS sequence"/>
</dbReference>
<evidence type="ECO:0000313" key="10">
    <source>
        <dbReference type="Proteomes" id="UP000248057"/>
    </source>
</evidence>
<comment type="caution">
    <text evidence="9">The sequence shown here is derived from an EMBL/GenBank/DDBJ whole genome shotgun (WGS) entry which is preliminary data.</text>
</comment>
<gene>
    <name evidence="9" type="ORF">DFR60_101575</name>
</gene>
<dbReference type="RefSeq" id="WP_110321529.1">
    <property type="nucleotide sequence ID" value="NZ_QJKD01000001.1"/>
</dbReference>
<evidence type="ECO:0000256" key="4">
    <source>
        <dbReference type="ARBA" id="ARBA00022692"/>
    </source>
</evidence>
<dbReference type="Pfam" id="PF19300">
    <property type="entry name" value="BPD_transp_1_N"/>
    <property type="match status" value="1"/>
</dbReference>
<comment type="subcellular location">
    <subcellularLocation>
        <location evidence="1 7">Cell membrane</location>
        <topology evidence="1 7">Multi-pass membrane protein</topology>
    </subcellularLocation>
</comment>
<feature type="transmembrane region" description="Helical" evidence="7">
    <location>
        <begin position="12"/>
        <end position="32"/>
    </location>
</feature>
<evidence type="ECO:0000256" key="2">
    <source>
        <dbReference type="ARBA" id="ARBA00022448"/>
    </source>
</evidence>
<dbReference type="InterPro" id="IPR035906">
    <property type="entry name" value="MetI-like_sf"/>
</dbReference>
<protein>
    <submittedName>
        <fullName evidence="9">Peptide/nickel transport system permease protein</fullName>
    </submittedName>
</protein>
<keyword evidence="10" id="KW-1185">Reference proteome</keyword>
<evidence type="ECO:0000256" key="5">
    <source>
        <dbReference type="ARBA" id="ARBA00022989"/>
    </source>
</evidence>
<feature type="transmembrane region" description="Helical" evidence="7">
    <location>
        <begin position="137"/>
        <end position="160"/>
    </location>
</feature>
<dbReference type="Pfam" id="PF00528">
    <property type="entry name" value="BPD_transp_1"/>
    <property type="match status" value="1"/>
</dbReference>
<keyword evidence="6 7" id="KW-0472">Membrane</keyword>
<feature type="transmembrane region" description="Helical" evidence="7">
    <location>
        <begin position="180"/>
        <end position="200"/>
    </location>
</feature>
<evidence type="ECO:0000256" key="7">
    <source>
        <dbReference type="RuleBase" id="RU363032"/>
    </source>
</evidence>
<evidence type="ECO:0000256" key="3">
    <source>
        <dbReference type="ARBA" id="ARBA00022475"/>
    </source>
</evidence>
<dbReference type="PANTHER" id="PTHR43163">
    <property type="entry name" value="DIPEPTIDE TRANSPORT SYSTEM PERMEASE PROTEIN DPPB-RELATED"/>
    <property type="match status" value="1"/>
</dbReference>
<dbReference type="GO" id="GO:0071916">
    <property type="term" value="F:dipeptide transmembrane transporter activity"/>
    <property type="evidence" value="ECO:0007669"/>
    <property type="project" value="TreeGrafter"/>
</dbReference>
<dbReference type="AlphaFoldDB" id="A0A2V3YDQ1"/>
<accession>A0A2V3YDQ1</accession>
<feature type="transmembrane region" description="Helical" evidence="7">
    <location>
        <begin position="282"/>
        <end position="303"/>
    </location>
</feature>
<keyword evidence="4 7" id="KW-0812">Transmembrane</keyword>
<dbReference type="CDD" id="cd06261">
    <property type="entry name" value="TM_PBP2"/>
    <property type="match status" value="1"/>
</dbReference>
<organism evidence="9 10">
    <name type="scientific">Hungatella effluvii</name>
    <dbReference type="NCBI Taxonomy" id="1096246"/>
    <lineage>
        <taxon>Bacteria</taxon>
        <taxon>Bacillati</taxon>
        <taxon>Bacillota</taxon>
        <taxon>Clostridia</taxon>
        <taxon>Lachnospirales</taxon>
        <taxon>Lachnospiraceae</taxon>
        <taxon>Hungatella</taxon>
    </lineage>
</organism>
<dbReference type="InterPro" id="IPR045621">
    <property type="entry name" value="BPD_transp_1_N"/>
</dbReference>
<dbReference type="PROSITE" id="PS50928">
    <property type="entry name" value="ABC_TM1"/>
    <property type="match status" value="1"/>
</dbReference>
<reference evidence="9 10" key="1">
    <citation type="submission" date="2018-05" db="EMBL/GenBank/DDBJ databases">
        <title>Genomic Encyclopedia of Type Strains, Phase IV (KMG-IV): sequencing the most valuable type-strain genomes for metagenomic binning, comparative biology and taxonomic classification.</title>
        <authorList>
            <person name="Goeker M."/>
        </authorList>
    </citation>
    <scope>NUCLEOTIDE SEQUENCE [LARGE SCALE GENOMIC DNA]</scope>
    <source>
        <strain evidence="9 10">DSM 24995</strain>
    </source>
</reference>
<dbReference type="InterPro" id="IPR000515">
    <property type="entry name" value="MetI-like"/>
</dbReference>
<keyword evidence="3" id="KW-1003">Cell membrane</keyword>
<proteinExistence type="inferred from homology"/>
<dbReference type="PANTHER" id="PTHR43163:SF6">
    <property type="entry name" value="DIPEPTIDE TRANSPORT SYSTEM PERMEASE PROTEIN DPPB-RELATED"/>
    <property type="match status" value="1"/>
</dbReference>
<evidence type="ECO:0000313" key="9">
    <source>
        <dbReference type="EMBL" id="PXX57266.1"/>
    </source>
</evidence>
<name>A0A2V3YDQ1_9FIRM</name>
<dbReference type="SUPFAM" id="SSF161098">
    <property type="entry name" value="MetI-like"/>
    <property type="match status" value="1"/>
</dbReference>